<dbReference type="Pfam" id="PF00535">
    <property type="entry name" value="Glycos_transf_2"/>
    <property type="match status" value="1"/>
</dbReference>
<reference evidence="2 3" key="1">
    <citation type="journal article" date="2013" name="Genome Announc.">
        <title>Draft Genome Sequence of Desulfotignum phosphitoxidans DSM 13687 Strain FiPS-3.</title>
        <authorList>
            <person name="Poehlein A."/>
            <person name="Daniel R."/>
            <person name="Simeonova D.D."/>
        </authorList>
    </citation>
    <scope>NUCLEOTIDE SEQUENCE [LARGE SCALE GENOMIC DNA]</scope>
    <source>
        <strain evidence="2 3">DSM 13687</strain>
    </source>
</reference>
<dbReference type="AlphaFoldDB" id="S0G0R0"/>
<dbReference type="SUPFAM" id="SSF53448">
    <property type="entry name" value="Nucleotide-diphospho-sugar transferases"/>
    <property type="match status" value="1"/>
</dbReference>
<evidence type="ECO:0000259" key="1">
    <source>
        <dbReference type="Pfam" id="PF00535"/>
    </source>
</evidence>
<dbReference type="PATRIC" id="fig|1286635.3.peg.1170"/>
<dbReference type="Gene3D" id="3.90.550.10">
    <property type="entry name" value="Spore Coat Polysaccharide Biosynthesis Protein SpsA, Chain A"/>
    <property type="match status" value="1"/>
</dbReference>
<organism evidence="2 3">
    <name type="scientific">Desulfotignum phosphitoxidans DSM 13687</name>
    <dbReference type="NCBI Taxonomy" id="1286635"/>
    <lineage>
        <taxon>Bacteria</taxon>
        <taxon>Pseudomonadati</taxon>
        <taxon>Thermodesulfobacteriota</taxon>
        <taxon>Desulfobacteria</taxon>
        <taxon>Desulfobacterales</taxon>
        <taxon>Desulfobacteraceae</taxon>
        <taxon>Desulfotignum</taxon>
    </lineage>
</organism>
<comment type="caution">
    <text evidence="2">The sequence shown here is derived from an EMBL/GenBank/DDBJ whole genome shotgun (WGS) entry which is preliminary data.</text>
</comment>
<dbReference type="InterPro" id="IPR001173">
    <property type="entry name" value="Glyco_trans_2-like"/>
</dbReference>
<keyword evidence="3" id="KW-1185">Reference proteome</keyword>
<accession>S0G0R0</accession>
<dbReference type="PANTHER" id="PTHR43685">
    <property type="entry name" value="GLYCOSYLTRANSFERASE"/>
    <property type="match status" value="1"/>
</dbReference>
<dbReference type="Proteomes" id="UP000014216">
    <property type="component" value="Unassembled WGS sequence"/>
</dbReference>
<dbReference type="PANTHER" id="PTHR43685:SF11">
    <property type="entry name" value="GLYCOSYLTRANSFERASE TAGX-RELATED"/>
    <property type="match status" value="1"/>
</dbReference>
<dbReference type="EMBL" id="APJX01000002">
    <property type="protein sequence ID" value="EMS80505.1"/>
    <property type="molecule type" value="Genomic_DNA"/>
</dbReference>
<name>S0G0R0_9BACT</name>
<dbReference type="InterPro" id="IPR029044">
    <property type="entry name" value="Nucleotide-diphossugar_trans"/>
</dbReference>
<feature type="domain" description="Glycosyltransferase 2-like" evidence="1">
    <location>
        <begin position="1"/>
        <end position="154"/>
    </location>
</feature>
<dbReference type="InterPro" id="IPR050834">
    <property type="entry name" value="Glycosyltransf_2"/>
</dbReference>
<sequence>MATYNGDKFILEQMHGILSQLSETDEVIVSDDGSCDNTCAVIEQINDDRIRLFCHTETKGPVKNFEFALQQAKGENIFLADQDDIWEKNKISTMQTYLATYDLVVSDCSIIDLKGDTLYDSFFLLRRSGPGILKNLWRNGYIGCCMAFKRHILEQAVPLPKNVPMHDWWIGLVAASVGTTFFCPEKLVRYRRHVANSTPLAGRSPFGIIQQIRFRVNLAVNLIKVRVSHGQG</sequence>
<protein>
    <recommendedName>
        <fullName evidence="1">Glycosyltransferase 2-like domain-containing protein</fullName>
    </recommendedName>
</protein>
<dbReference type="RefSeq" id="WP_006964765.1">
    <property type="nucleotide sequence ID" value="NZ_APJX01000002.1"/>
</dbReference>
<gene>
    <name evidence="2" type="ORF">Dpo_2c01940</name>
</gene>
<evidence type="ECO:0000313" key="3">
    <source>
        <dbReference type="Proteomes" id="UP000014216"/>
    </source>
</evidence>
<evidence type="ECO:0000313" key="2">
    <source>
        <dbReference type="EMBL" id="EMS80505.1"/>
    </source>
</evidence>
<proteinExistence type="predicted"/>